<dbReference type="InterPro" id="IPR021737">
    <property type="entry name" value="Phage_phiKZ_Orf197"/>
</dbReference>
<proteinExistence type="predicted"/>
<evidence type="ECO:0000313" key="3">
    <source>
        <dbReference type="Proteomes" id="UP001499843"/>
    </source>
</evidence>
<protein>
    <recommendedName>
        <fullName evidence="4">DUF3307 domain-containing protein</fullName>
    </recommendedName>
</protein>
<dbReference type="Proteomes" id="UP001499843">
    <property type="component" value="Unassembled WGS sequence"/>
</dbReference>
<keyword evidence="3" id="KW-1185">Reference proteome</keyword>
<keyword evidence="1" id="KW-0812">Transmembrane</keyword>
<feature type="transmembrane region" description="Helical" evidence="1">
    <location>
        <begin position="120"/>
        <end position="141"/>
    </location>
</feature>
<feature type="transmembrane region" description="Helical" evidence="1">
    <location>
        <begin position="68"/>
        <end position="99"/>
    </location>
</feature>
<evidence type="ECO:0000256" key="1">
    <source>
        <dbReference type="SAM" id="Phobius"/>
    </source>
</evidence>
<organism evidence="2 3">
    <name type="scientific">Nonomuraea monospora</name>
    <dbReference type="NCBI Taxonomy" id="568818"/>
    <lineage>
        <taxon>Bacteria</taxon>
        <taxon>Bacillati</taxon>
        <taxon>Actinomycetota</taxon>
        <taxon>Actinomycetes</taxon>
        <taxon>Streptosporangiales</taxon>
        <taxon>Streptosporangiaceae</taxon>
        <taxon>Nonomuraea</taxon>
    </lineage>
</organism>
<evidence type="ECO:0008006" key="4">
    <source>
        <dbReference type="Google" id="ProtNLM"/>
    </source>
</evidence>
<dbReference type="EMBL" id="BAAAQX010000053">
    <property type="protein sequence ID" value="GAA2215647.1"/>
    <property type="molecule type" value="Genomic_DNA"/>
</dbReference>
<dbReference type="Pfam" id="PF11750">
    <property type="entry name" value="DUF3307"/>
    <property type="match status" value="1"/>
</dbReference>
<accession>A0ABP5PV79</accession>
<evidence type="ECO:0000313" key="2">
    <source>
        <dbReference type="EMBL" id="GAA2215647.1"/>
    </source>
</evidence>
<name>A0ABP5PV79_9ACTN</name>
<comment type="caution">
    <text evidence="2">The sequence shown here is derived from an EMBL/GenBank/DDBJ whole genome shotgun (WGS) entry which is preliminary data.</text>
</comment>
<sequence length="236" mass="24788">MPTAATIASIMFAALYAGHQLGDHVVQSNAVAAAKSVPDSEQLAAGMSPWTGWGACLRHVVGYTVTQAAALAVVCVAVPLELISMATALMVSASTHAVIDRRWIVRQLIHIKKCHDWSEAPYLIDQSLHVGAMLIAVVLAVVVSDVVGLATVAVGTGILVGAALTTEHRIAQARTRATDSIPFRVRVNGLLSTLWGAVTIGDSVVECHLPEQVEVGPAEHEPFPEFDLAYGALDSA</sequence>
<reference evidence="3" key="1">
    <citation type="journal article" date="2019" name="Int. J. Syst. Evol. Microbiol.">
        <title>The Global Catalogue of Microorganisms (GCM) 10K type strain sequencing project: providing services to taxonomists for standard genome sequencing and annotation.</title>
        <authorList>
            <consortium name="The Broad Institute Genomics Platform"/>
            <consortium name="The Broad Institute Genome Sequencing Center for Infectious Disease"/>
            <person name="Wu L."/>
            <person name="Ma J."/>
        </authorList>
    </citation>
    <scope>NUCLEOTIDE SEQUENCE [LARGE SCALE GENOMIC DNA]</scope>
    <source>
        <strain evidence="3">JCM 16114</strain>
    </source>
</reference>
<keyword evidence="1" id="KW-0472">Membrane</keyword>
<keyword evidence="1" id="KW-1133">Transmembrane helix</keyword>
<gene>
    <name evidence="2" type="ORF">GCM10009850_111150</name>
</gene>